<accession>A0A9D4HA59</accession>
<dbReference type="AlphaFoldDB" id="A0A9D4HA59"/>
<evidence type="ECO:0000313" key="3">
    <source>
        <dbReference type="Proteomes" id="UP000828390"/>
    </source>
</evidence>
<protein>
    <submittedName>
        <fullName evidence="2">Uncharacterized protein</fullName>
    </submittedName>
</protein>
<sequence>MNPSSGDGLVDVSRFERAIQVHVIQPCNEHRERIYGRRPHMVRCTIYNNCQIPLFTIRDTVARSAHIIDINFMPAERIYVRAFGGSNAGEFECRYGMVLRHSSSSSASDDIKREEAPPGKQQSL</sequence>
<comment type="caution">
    <text evidence="2">The sequence shown here is derived from an EMBL/GenBank/DDBJ whole genome shotgun (WGS) entry which is preliminary data.</text>
</comment>
<keyword evidence="3" id="KW-1185">Reference proteome</keyword>
<dbReference type="Proteomes" id="UP000828390">
    <property type="component" value="Unassembled WGS sequence"/>
</dbReference>
<proteinExistence type="predicted"/>
<dbReference type="EMBL" id="JAIWYP010000004">
    <property type="protein sequence ID" value="KAH3830415.1"/>
    <property type="molecule type" value="Genomic_DNA"/>
</dbReference>
<evidence type="ECO:0000256" key="1">
    <source>
        <dbReference type="SAM" id="MobiDB-lite"/>
    </source>
</evidence>
<reference evidence="2" key="1">
    <citation type="journal article" date="2019" name="bioRxiv">
        <title>The Genome of the Zebra Mussel, Dreissena polymorpha: A Resource for Invasive Species Research.</title>
        <authorList>
            <person name="McCartney M.A."/>
            <person name="Auch B."/>
            <person name="Kono T."/>
            <person name="Mallez S."/>
            <person name="Zhang Y."/>
            <person name="Obille A."/>
            <person name="Becker A."/>
            <person name="Abrahante J.E."/>
            <person name="Garbe J."/>
            <person name="Badalamenti J.P."/>
            <person name="Herman A."/>
            <person name="Mangelson H."/>
            <person name="Liachko I."/>
            <person name="Sullivan S."/>
            <person name="Sone E.D."/>
            <person name="Koren S."/>
            <person name="Silverstein K.A.T."/>
            <person name="Beckman K.B."/>
            <person name="Gohl D.M."/>
        </authorList>
    </citation>
    <scope>NUCLEOTIDE SEQUENCE</scope>
    <source>
        <strain evidence="2">Duluth1</strain>
        <tissue evidence="2">Whole animal</tissue>
    </source>
</reference>
<reference evidence="2" key="2">
    <citation type="submission" date="2020-11" db="EMBL/GenBank/DDBJ databases">
        <authorList>
            <person name="McCartney M.A."/>
            <person name="Auch B."/>
            <person name="Kono T."/>
            <person name="Mallez S."/>
            <person name="Becker A."/>
            <person name="Gohl D.M."/>
            <person name="Silverstein K.A.T."/>
            <person name="Koren S."/>
            <person name="Bechman K.B."/>
            <person name="Herman A."/>
            <person name="Abrahante J.E."/>
            <person name="Garbe J."/>
        </authorList>
    </citation>
    <scope>NUCLEOTIDE SEQUENCE</scope>
    <source>
        <strain evidence="2">Duluth1</strain>
        <tissue evidence="2">Whole animal</tissue>
    </source>
</reference>
<gene>
    <name evidence="2" type="ORF">DPMN_103659</name>
</gene>
<organism evidence="2 3">
    <name type="scientific">Dreissena polymorpha</name>
    <name type="common">Zebra mussel</name>
    <name type="synonym">Mytilus polymorpha</name>
    <dbReference type="NCBI Taxonomy" id="45954"/>
    <lineage>
        <taxon>Eukaryota</taxon>
        <taxon>Metazoa</taxon>
        <taxon>Spiralia</taxon>
        <taxon>Lophotrochozoa</taxon>
        <taxon>Mollusca</taxon>
        <taxon>Bivalvia</taxon>
        <taxon>Autobranchia</taxon>
        <taxon>Heteroconchia</taxon>
        <taxon>Euheterodonta</taxon>
        <taxon>Imparidentia</taxon>
        <taxon>Neoheterodontei</taxon>
        <taxon>Myida</taxon>
        <taxon>Dreissenoidea</taxon>
        <taxon>Dreissenidae</taxon>
        <taxon>Dreissena</taxon>
    </lineage>
</organism>
<name>A0A9D4HA59_DREPO</name>
<evidence type="ECO:0000313" key="2">
    <source>
        <dbReference type="EMBL" id="KAH3830415.1"/>
    </source>
</evidence>
<feature type="region of interest" description="Disordered" evidence="1">
    <location>
        <begin position="102"/>
        <end position="124"/>
    </location>
</feature>